<dbReference type="FunFam" id="1.10.420.10:FF:000010">
    <property type="entry name" value="Peroxidase"/>
    <property type="match status" value="1"/>
</dbReference>
<comment type="similarity">
    <text evidence="2">Belongs to the peroxidase family. Ascorbate peroxidase subfamily.</text>
</comment>
<dbReference type="Proteomes" id="UP001206925">
    <property type="component" value="Unassembled WGS sequence"/>
</dbReference>
<evidence type="ECO:0000256" key="17">
    <source>
        <dbReference type="RuleBase" id="RU362060"/>
    </source>
</evidence>
<feature type="chain" id="PRO_5041770833" description="Peroxidase" evidence="17">
    <location>
        <begin position="23"/>
        <end position="416"/>
    </location>
</feature>
<evidence type="ECO:0000256" key="1">
    <source>
        <dbReference type="ARBA" id="ARBA00000189"/>
    </source>
</evidence>
<comment type="subcellular location">
    <subcellularLocation>
        <location evidence="17">Secreted</location>
    </subcellularLocation>
</comment>
<evidence type="ECO:0000256" key="9">
    <source>
        <dbReference type="ARBA" id="ARBA00022837"/>
    </source>
</evidence>
<dbReference type="InterPro" id="IPR019794">
    <property type="entry name" value="Peroxidases_AS"/>
</dbReference>
<evidence type="ECO:0000256" key="3">
    <source>
        <dbReference type="ARBA" id="ARBA00012313"/>
    </source>
</evidence>
<feature type="binding site" evidence="15">
    <location>
        <position position="113"/>
    </location>
    <ligand>
        <name>Ca(2+)</name>
        <dbReference type="ChEBI" id="CHEBI:29108"/>
        <label>2</label>
    </ligand>
</feature>
<evidence type="ECO:0000256" key="8">
    <source>
        <dbReference type="ARBA" id="ARBA00022729"/>
    </source>
</evidence>
<dbReference type="PRINTS" id="PR00458">
    <property type="entry name" value="PEROXIDASE"/>
</dbReference>
<feature type="binding site" description="axial binding residue" evidence="15">
    <location>
        <position position="112"/>
    </location>
    <ligand>
        <name>heme b</name>
        <dbReference type="ChEBI" id="CHEBI:60344"/>
    </ligand>
    <ligandPart>
        <name>Fe</name>
        <dbReference type="ChEBI" id="CHEBI:18248"/>
    </ligandPart>
</feature>
<dbReference type="GO" id="GO:0042744">
    <property type="term" value="P:hydrogen peroxide catabolic process"/>
    <property type="evidence" value="ECO:0007669"/>
    <property type="project" value="UniProtKB-KW"/>
</dbReference>
<accession>A0AAD5CDW6</accession>
<keyword evidence="9 15" id="KW-0106">Calcium</keyword>
<proteinExistence type="inferred from homology"/>
<gene>
    <name evidence="19" type="ORF">M8C21_019651</name>
</gene>
<evidence type="ECO:0000256" key="13">
    <source>
        <dbReference type="ARBA" id="ARBA00023324"/>
    </source>
</evidence>
<keyword evidence="11 15" id="KW-0408">Iron</keyword>
<feature type="disulfide bond" evidence="16">
    <location>
        <begin position="119"/>
        <end position="151"/>
    </location>
</feature>
<dbReference type="InterPro" id="IPR000823">
    <property type="entry name" value="Peroxidase_pln"/>
</dbReference>
<reference evidence="19" key="1">
    <citation type="submission" date="2022-06" db="EMBL/GenBank/DDBJ databases">
        <title>Uncovering the hologenomic basis of an extraordinary plant invasion.</title>
        <authorList>
            <person name="Bieker V.C."/>
            <person name="Martin M.D."/>
            <person name="Gilbert T."/>
            <person name="Hodgins K."/>
            <person name="Battlay P."/>
            <person name="Petersen B."/>
            <person name="Wilson J."/>
        </authorList>
    </citation>
    <scope>NUCLEOTIDE SEQUENCE</scope>
    <source>
        <strain evidence="19">AA19_3_7</strain>
        <tissue evidence="19">Leaf</tissue>
    </source>
</reference>
<name>A0AAD5CDW6_AMBAR</name>
<dbReference type="InterPro" id="IPR002016">
    <property type="entry name" value="Haem_peroxidase"/>
</dbReference>
<evidence type="ECO:0000256" key="5">
    <source>
        <dbReference type="ARBA" id="ARBA00022559"/>
    </source>
</evidence>
<feature type="signal peptide" evidence="17">
    <location>
        <begin position="1"/>
        <end position="22"/>
    </location>
</feature>
<dbReference type="EC" id="1.11.1.7" evidence="3 17"/>
<dbReference type="Gene3D" id="1.10.520.10">
    <property type="match status" value="1"/>
</dbReference>
<feature type="binding site" evidence="14">
    <location>
        <position position="82"/>
    </location>
    <ligand>
        <name>substrate</name>
    </ligand>
</feature>
<feature type="domain" description="Plant heme peroxidase family profile" evidence="18">
    <location>
        <begin position="244"/>
        <end position="416"/>
    </location>
</feature>
<evidence type="ECO:0000256" key="7">
    <source>
        <dbReference type="ARBA" id="ARBA00022723"/>
    </source>
</evidence>
<dbReference type="GO" id="GO:0005576">
    <property type="term" value="C:extracellular region"/>
    <property type="evidence" value="ECO:0007669"/>
    <property type="project" value="UniProtKB-SubCell"/>
</dbReference>
<evidence type="ECO:0000256" key="14">
    <source>
        <dbReference type="PIRSR" id="PIRSR600823-2"/>
    </source>
</evidence>
<feature type="binding site" evidence="15">
    <location>
        <position position="164"/>
    </location>
    <ligand>
        <name>Ca(2+)</name>
        <dbReference type="ChEBI" id="CHEBI:29108"/>
        <label>2</label>
    </ligand>
</feature>
<dbReference type="PANTHER" id="PTHR31235">
    <property type="entry name" value="PEROXIDASE 25-RELATED"/>
    <property type="match status" value="1"/>
</dbReference>
<dbReference type="Pfam" id="PF00141">
    <property type="entry name" value="peroxidase"/>
    <property type="match status" value="3"/>
</dbReference>
<evidence type="ECO:0000256" key="6">
    <source>
        <dbReference type="ARBA" id="ARBA00022617"/>
    </source>
</evidence>
<dbReference type="InterPro" id="IPR019793">
    <property type="entry name" value="Peroxidases_heam-ligand_BS"/>
</dbReference>
<organism evidence="19 20">
    <name type="scientific">Ambrosia artemisiifolia</name>
    <name type="common">Common ragweed</name>
    <dbReference type="NCBI Taxonomy" id="4212"/>
    <lineage>
        <taxon>Eukaryota</taxon>
        <taxon>Viridiplantae</taxon>
        <taxon>Streptophyta</taxon>
        <taxon>Embryophyta</taxon>
        <taxon>Tracheophyta</taxon>
        <taxon>Spermatophyta</taxon>
        <taxon>Magnoliopsida</taxon>
        <taxon>eudicotyledons</taxon>
        <taxon>Gunneridae</taxon>
        <taxon>Pentapetalae</taxon>
        <taxon>asterids</taxon>
        <taxon>campanulids</taxon>
        <taxon>Asterales</taxon>
        <taxon>Asteraceae</taxon>
        <taxon>Asteroideae</taxon>
        <taxon>Heliantheae alliance</taxon>
        <taxon>Heliantheae</taxon>
        <taxon>Ambrosia</taxon>
    </lineage>
</organism>
<dbReference type="EMBL" id="JAMZMK010008578">
    <property type="protein sequence ID" value="KAI7739703.1"/>
    <property type="molecule type" value="Genomic_DNA"/>
</dbReference>
<dbReference type="Gene3D" id="1.10.420.10">
    <property type="entry name" value="Peroxidase, domain 2"/>
    <property type="match status" value="2"/>
</dbReference>
<sequence>SSITKTVTLLIICSTFTTLALGQGNRGGGGGTRVGFYRSTCPRAESIVQSAVETATGGRSWQVPLGRRDGLVSQASDTANLPAFNDPMSVQISKFADKGLNTQDLVTLVGGHTIGTAACTLFSYRLYNFSNTNGPDPDINPEFLPQLRALCPNGGDGLRRVALDTGSENSFGNSFYENLRNGRGVIESDAKLWSDRRTQRIVQGFLGQAGSRFNTEFGRAMVKMGNIEVKTGTQGQGNRGGGGSIRVGFNKSTCPGVQSIVHTAVRSAVQANPTIASGLLRMFFHDCFVNGCDASILINGPSTEKTILPNSLLRGFTGGRSWQVRLGRRDGLVSQALDTANLPAFNDPMSVQISKLADKGLNTRDLVTLVGGRTIGTAACALFSYRLYNFNNTNGPDPDINQAFLPQLRALCANGG</sequence>
<evidence type="ECO:0000256" key="4">
    <source>
        <dbReference type="ARBA" id="ARBA00022525"/>
    </source>
</evidence>
<comment type="similarity">
    <text evidence="17">Belongs to the peroxidase family. Classical plant (class III) peroxidase subfamily.</text>
</comment>
<feature type="domain" description="Plant heme peroxidase family profile" evidence="18">
    <location>
        <begin position="49"/>
        <end position="253"/>
    </location>
</feature>
<dbReference type="SUPFAM" id="SSF48113">
    <property type="entry name" value="Heme-dependent peroxidases"/>
    <property type="match status" value="2"/>
</dbReference>
<keyword evidence="4 17" id="KW-0964">Secreted</keyword>
<comment type="cofactor">
    <cofactor evidence="15 17">
        <name>Ca(2+)</name>
        <dbReference type="ChEBI" id="CHEBI:29108"/>
    </cofactor>
    <text evidence="15 17">Binds 2 calcium ions per subunit.</text>
</comment>
<dbReference type="PROSITE" id="PS00436">
    <property type="entry name" value="PEROXIDASE_2"/>
    <property type="match status" value="1"/>
</dbReference>
<dbReference type="GO" id="GO:0006979">
    <property type="term" value="P:response to oxidative stress"/>
    <property type="evidence" value="ECO:0007669"/>
    <property type="project" value="UniProtKB-UniRule"/>
</dbReference>
<evidence type="ECO:0000313" key="20">
    <source>
        <dbReference type="Proteomes" id="UP001206925"/>
    </source>
</evidence>
<keyword evidence="6 17" id="KW-0349">Heme</keyword>
<comment type="function">
    <text evidence="17">Removal of H(2)O(2), oxidation of toxic reductants, biosynthesis and degradation of lignin, suberization, auxin catabolism, response to environmental stresses such as wounding, pathogen attack and oxidative stress.</text>
</comment>
<evidence type="ECO:0000256" key="2">
    <source>
        <dbReference type="ARBA" id="ARBA00006873"/>
    </source>
</evidence>
<dbReference type="GO" id="GO:0020037">
    <property type="term" value="F:heme binding"/>
    <property type="evidence" value="ECO:0007669"/>
    <property type="project" value="UniProtKB-UniRule"/>
</dbReference>
<dbReference type="GO" id="GO:0140825">
    <property type="term" value="F:lactoperoxidase activity"/>
    <property type="evidence" value="ECO:0007669"/>
    <property type="project" value="UniProtKB-EC"/>
</dbReference>
<dbReference type="PROSITE" id="PS50873">
    <property type="entry name" value="PEROXIDASE_4"/>
    <property type="match status" value="2"/>
</dbReference>
<feature type="non-terminal residue" evidence="19">
    <location>
        <position position="1"/>
    </location>
</feature>
<dbReference type="GO" id="GO:0046872">
    <property type="term" value="F:metal ion binding"/>
    <property type="evidence" value="ECO:0007669"/>
    <property type="project" value="UniProtKB-UniRule"/>
</dbReference>
<dbReference type="InterPro" id="IPR010255">
    <property type="entry name" value="Haem_peroxidase_sf"/>
</dbReference>
<evidence type="ECO:0000256" key="10">
    <source>
        <dbReference type="ARBA" id="ARBA00023002"/>
    </source>
</evidence>
<keyword evidence="8 17" id="KW-0732">Signal</keyword>
<feature type="non-terminal residue" evidence="19">
    <location>
        <position position="416"/>
    </location>
</feature>
<keyword evidence="12 16" id="KW-1015">Disulfide bond</keyword>
<keyword evidence="7 15" id="KW-0479">Metal-binding</keyword>
<protein>
    <recommendedName>
        <fullName evidence="3 17">Peroxidase</fullName>
        <ecNumber evidence="3 17">1.11.1.7</ecNumber>
    </recommendedName>
</protein>
<comment type="caution">
    <text evidence="19">The sequence shown here is derived from an EMBL/GenBank/DDBJ whole genome shotgun (WGS) entry which is preliminary data.</text>
</comment>
<dbReference type="AlphaFoldDB" id="A0AAD5CDW6"/>
<evidence type="ECO:0000256" key="16">
    <source>
        <dbReference type="PIRSR" id="PIRSR600823-5"/>
    </source>
</evidence>
<keyword evidence="5 17" id="KW-0575">Peroxidase</keyword>
<keyword evidence="10 17" id="KW-0560">Oxidoreductase</keyword>
<evidence type="ECO:0000256" key="12">
    <source>
        <dbReference type="ARBA" id="ARBA00023157"/>
    </source>
</evidence>
<keyword evidence="13 17" id="KW-0376">Hydrogen peroxide</keyword>
<evidence type="ECO:0000313" key="19">
    <source>
        <dbReference type="EMBL" id="KAI7739703.1"/>
    </source>
</evidence>
<evidence type="ECO:0000256" key="11">
    <source>
        <dbReference type="ARBA" id="ARBA00023004"/>
    </source>
</evidence>
<dbReference type="PROSITE" id="PS00435">
    <property type="entry name" value="PEROXIDASE_1"/>
    <property type="match status" value="1"/>
</dbReference>
<keyword evidence="20" id="KW-1185">Reference proteome</keyword>
<evidence type="ECO:0000256" key="15">
    <source>
        <dbReference type="PIRSR" id="PIRSR600823-3"/>
    </source>
</evidence>
<dbReference type="PRINTS" id="PR00461">
    <property type="entry name" value="PLPEROXIDASE"/>
</dbReference>
<comment type="catalytic activity">
    <reaction evidence="1 17">
        <text>2 a phenolic donor + H2O2 = 2 a phenolic radical donor + 2 H2O</text>
        <dbReference type="Rhea" id="RHEA:56136"/>
        <dbReference type="ChEBI" id="CHEBI:15377"/>
        <dbReference type="ChEBI" id="CHEBI:16240"/>
        <dbReference type="ChEBI" id="CHEBI:139520"/>
        <dbReference type="ChEBI" id="CHEBI:139521"/>
        <dbReference type="EC" id="1.11.1.7"/>
    </reaction>
</comment>
<evidence type="ECO:0000259" key="18">
    <source>
        <dbReference type="PROSITE" id="PS50873"/>
    </source>
</evidence>
<comment type="cofactor">
    <cofactor evidence="15 17">
        <name>heme b</name>
        <dbReference type="ChEBI" id="CHEBI:60344"/>
    </cofactor>
    <text evidence="15 17">Binds 1 heme b (iron(II)-protoporphyrin IX) group per subunit.</text>
</comment>